<dbReference type="EMBL" id="CAJGYO010000005">
    <property type="protein sequence ID" value="CAD6229338.1"/>
    <property type="molecule type" value="Genomic_DNA"/>
</dbReference>
<gene>
    <name evidence="1" type="ORF">NCGR_LOCUS19940</name>
</gene>
<evidence type="ECO:0000313" key="1">
    <source>
        <dbReference type="EMBL" id="CAD6229338.1"/>
    </source>
</evidence>
<accession>A0A811NYX2</accession>
<reference evidence="1" key="1">
    <citation type="submission" date="2020-10" db="EMBL/GenBank/DDBJ databases">
        <authorList>
            <person name="Han B."/>
            <person name="Lu T."/>
            <person name="Zhao Q."/>
            <person name="Huang X."/>
            <person name="Zhao Y."/>
        </authorList>
    </citation>
    <scope>NUCLEOTIDE SEQUENCE</scope>
</reference>
<name>A0A811NYX2_9POAL</name>
<protein>
    <submittedName>
        <fullName evidence="1">Uncharacterized protein</fullName>
    </submittedName>
</protein>
<dbReference type="OrthoDB" id="10655062at2759"/>
<comment type="caution">
    <text evidence="1">The sequence shown here is derived from an EMBL/GenBank/DDBJ whole genome shotgun (WGS) entry which is preliminary data.</text>
</comment>
<evidence type="ECO:0000313" key="2">
    <source>
        <dbReference type="Proteomes" id="UP000604825"/>
    </source>
</evidence>
<sequence>MFLVSSFSNIASYRELAYISSSLRTSFVPKVSLSGEPIELPPLCERAPLESPEKCPLLLPLSVKYRSPFETEWPGSEARAGRPLMKPTLFSDKNGRNSYVFFLKENYQNVMALSQRGAERTGSAFGVDLTPEVIPGRTLPVESGRSGSLVLKFGGVSLGKSGISSGRTGARVRVFGELGRDDGADEGAELRPLLAKGLPLDVMLLLPEIRPADGVDESMAGRRVGVDDRELERLTEGTVLDEELVRVIAGTLPEDELGRLTALVLLEDELDKVRDREIGVDDLELCADVFLGTTELDTEGRFFTGVDGRIFVGVDRRPLTGVEDRVGTGRDDGTDGFDAVRVAVRLLGVVGLELTEEMFALRTDDLLLLDIGVD</sequence>
<organism evidence="1 2">
    <name type="scientific">Miscanthus lutarioriparius</name>
    <dbReference type="NCBI Taxonomy" id="422564"/>
    <lineage>
        <taxon>Eukaryota</taxon>
        <taxon>Viridiplantae</taxon>
        <taxon>Streptophyta</taxon>
        <taxon>Embryophyta</taxon>
        <taxon>Tracheophyta</taxon>
        <taxon>Spermatophyta</taxon>
        <taxon>Magnoliopsida</taxon>
        <taxon>Liliopsida</taxon>
        <taxon>Poales</taxon>
        <taxon>Poaceae</taxon>
        <taxon>PACMAD clade</taxon>
        <taxon>Panicoideae</taxon>
        <taxon>Andropogonodae</taxon>
        <taxon>Andropogoneae</taxon>
        <taxon>Saccharinae</taxon>
        <taxon>Miscanthus</taxon>
    </lineage>
</organism>
<keyword evidence="2" id="KW-1185">Reference proteome</keyword>
<dbReference type="Proteomes" id="UP000604825">
    <property type="component" value="Unassembled WGS sequence"/>
</dbReference>
<dbReference type="AlphaFoldDB" id="A0A811NYX2"/>
<proteinExistence type="predicted"/>